<gene>
    <name evidence="1" type="ORF">NUM_06610</name>
</gene>
<evidence type="ECO:0000313" key="1">
    <source>
        <dbReference type="EMBL" id="GIL25406.1"/>
    </source>
</evidence>
<protein>
    <submittedName>
        <fullName evidence="1">Uncharacterized protein</fullName>
    </submittedName>
</protein>
<dbReference type="RefSeq" id="WP_207123028.1">
    <property type="nucleotide sequence ID" value="NZ_BOPO01000006.1"/>
</dbReference>
<evidence type="ECO:0000313" key="2">
    <source>
        <dbReference type="Proteomes" id="UP000614996"/>
    </source>
</evidence>
<organism evidence="1 2">
    <name type="scientific">Actinocatenispora comari</name>
    <dbReference type="NCBI Taxonomy" id="2807577"/>
    <lineage>
        <taxon>Bacteria</taxon>
        <taxon>Bacillati</taxon>
        <taxon>Actinomycetota</taxon>
        <taxon>Actinomycetes</taxon>
        <taxon>Micromonosporales</taxon>
        <taxon>Micromonosporaceae</taxon>
        <taxon>Actinocatenispora</taxon>
    </lineage>
</organism>
<name>A0A8J4A5G7_9ACTN</name>
<proteinExistence type="predicted"/>
<reference evidence="2" key="1">
    <citation type="journal article" date="2021" name="Int. J. Syst. Evol. Microbiol.">
        <title>Actinocatenispora comari sp. nov., an endophytic actinomycete isolated from aerial parts of Comarum salesowianum.</title>
        <authorList>
            <person name="Oyunbileg N."/>
            <person name="Iizaka Y."/>
            <person name="Hamada M."/>
            <person name="Davaapurev B.O."/>
            <person name="Fukumoto A."/>
            <person name="Tsetseg B."/>
            <person name="Kato F."/>
            <person name="Tamura T."/>
            <person name="Batkhuu J."/>
            <person name="Anzai Y."/>
        </authorList>
    </citation>
    <scope>NUCLEOTIDE SEQUENCE [LARGE SCALE GENOMIC DNA]</scope>
    <source>
        <strain evidence="2">NUM-2625</strain>
    </source>
</reference>
<dbReference type="Proteomes" id="UP000614996">
    <property type="component" value="Unassembled WGS sequence"/>
</dbReference>
<dbReference type="EMBL" id="BOPO01000006">
    <property type="protein sequence ID" value="GIL25406.1"/>
    <property type="molecule type" value="Genomic_DNA"/>
</dbReference>
<accession>A0A8J4A5G7</accession>
<keyword evidence="2" id="KW-1185">Reference proteome</keyword>
<dbReference type="AlphaFoldDB" id="A0A8J4A5G7"/>
<sequence length="86" mass="9316">MLAVDRNGTRLRLASKYQCDEQEQARHPRGLLGTFGATGVHLASRFTFAGNAFPADPDPRNDILGVLILFADSVAQPFLPHIVPSA</sequence>
<comment type="caution">
    <text evidence="1">The sequence shown here is derived from an EMBL/GenBank/DDBJ whole genome shotgun (WGS) entry which is preliminary data.</text>
</comment>